<reference evidence="2 3" key="1">
    <citation type="submission" date="2020-06" db="EMBL/GenBank/DDBJ databases">
        <authorList>
            <person name="Li R."/>
            <person name="Bekaert M."/>
        </authorList>
    </citation>
    <scope>NUCLEOTIDE SEQUENCE [LARGE SCALE GENOMIC DNA]</scope>
    <source>
        <strain evidence="3">wild</strain>
    </source>
</reference>
<organism evidence="2 3">
    <name type="scientific">Mytilus coruscus</name>
    <name type="common">Sea mussel</name>
    <dbReference type="NCBI Taxonomy" id="42192"/>
    <lineage>
        <taxon>Eukaryota</taxon>
        <taxon>Metazoa</taxon>
        <taxon>Spiralia</taxon>
        <taxon>Lophotrochozoa</taxon>
        <taxon>Mollusca</taxon>
        <taxon>Bivalvia</taxon>
        <taxon>Autobranchia</taxon>
        <taxon>Pteriomorphia</taxon>
        <taxon>Mytilida</taxon>
        <taxon>Mytiloidea</taxon>
        <taxon>Mytilidae</taxon>
        <taxon>Mytilinae</taxon>
        <taxon>Mytilus</taxon>
    </lineage>
</organism>
<keyword evidence="3" id="KW-1185">Reference proteome</keyword>
<dbReference type="SUPFAM" id="SSF50998">
    <property type="entry name" value="Quinoprotein alcohol dehydrogenase-like"/>
    <property type="match status" value="1"/>
</dbReference>
<evidence type="ECO:0000313" key="3">
    <source>
        <dbReference type="Proteomes" id="UP000507470"/>
    </source>
</evidence>
<dbReference type="EMBL" id="CACVKT020004442">
    <property type="protein sequence ID" value="CAC5390050.1"/>
    <property type="molecule type" value="Genomic_DNA"/>
</dbReference>
<dbReference type="InterPro" id="IPR011047">
    <property type="entry name" value="Quinoprotein_ADH-like_sf"/>
</dbReference>
<gene>
    <name evidence="2" type="ORF">MCOR_25172</name>
</gene>
<evidence type="ECO:0000256" key="1">
    <source>
        <dbReference type="SAM" id="MobiDB-lite"/>
    </source>
</evidence>
<dbReference type="Proteomes" id="UP000507470">
    <property type="component" value="Unassembled WGS sequence"/>
</dbReference>
<feature type="region of interest" description="Disordered" evidence="1">
    <location>
        <begin position="1"/>
        <end position="20"/>
    </location>
</feature>
<sequence length="327" mass="35491">MFSHSYCKSSEQSTGLTRSRTHKGILYTHNDHGDGPNIYAIDSATGRNGTAVAVVNSNQIDQTSGICASRSHPGYLYTHNDHGDGSHIYVLDSKTGHRVSTITIRGAHNADWEDIACGPCPRGGNCIYIGKFIAVILVLAKLCDIGNDGTKHTNVLYRIQEPVSIDHNGHADIDAQLHFSWNESDCETLLVDPKGEVYIISRASGIEVHPKIAHVPMTGWNSHVTVVLKDLVNLNIPLTGNDPTGGDISPNGKEALIIAHNAMYHFEIPDGMVLLALSASNPIAVPYIQEPKGEAVSWDNHGNGYFTLGEGHDQTLYYYGRNTDIVG</sequence>
<feature type="compositionally biased region" description="Polar residues" evidence="1">
    <location>
        <begin position="1"/>
        <end position="18"/>
    </location>
</feature>
<dbReference type="AlphaFoldDB" id="A0A6J8C4J4"/>
<evidence type="ECO:0000313" key="2">
    <source>
        <dbReference type="EMBL" id="CAC5390050.1"/>
    </source>
</evidence>
<proteinExistence type="predicted"/>
<accession>A0A6J8C4J4</accession>
<protein>
    <submittedName>
        <fullName evidence="2">Uncharacterized protein</fullName>
    </submittedName>
</protein>
<name>A0A6J8C4J4_MYTCO</name>
<dbReference type="OrthoDB" id="6139572at2759"/>